<evidence type="ECO:0000313" key="2">
    <source>
        <dbReference type="Proteomes" id="UP001589733"/>
    </source>
</evidence>
<evidence type="ECO:0000313" key="1">
    <source>
        <dbReference type="EMBL" id="MFB9992023.1"/>
    </source>
</evidence>
<dbReference type="EMBL" id="JBHLYR010000028">
    <property type="protein sequence ID" value="MFB9992023.1"/>
    <property type="molecule type" value="Genomic_DNA"/>
</dbReference>
<keyword evidence="2" id="KW-1185">Reference proteome</keyword>
<gene>
    <name evidence="1" type="ORF">ACFFLM_08630</name>
</gene>
<proteinExistence type="predicted"/>
<organism evidence="1 2">
    <name type="scientific">Deinococcus oregonensis</name>
    <dbReference type="NCBI Taxonomy" id="1805970"/>
    <lineage>
        <taxon>Bacteria</taxon>
        <taxon>Thermotogati</taxon>
        <taxon>Deinococcota</taxon>
        <taxon>Deinococci</taxon>
        <taxon>Deinococcales</taxon>
        <taxon>Deinococcaceae</taxon>
        <taxon>Deinococcus</taxon>
    </lineage>
</organism>
<comment type="caution">
    <text evidence="1">The sequence shown here is derived from an EMBL/GenBank/DDBJ whole genome shotgun (WGS) entry which is preliminary data.</text>
</comment>
<sequence>ASGQCRLVPTCLSLGLFMTNALKNAMRDRSASRSDLEDISKKFDVFYLLALLNSRPALDVLKKITVSARVGRLQPDDFKGLPVPNLTSRQQKRIGDRARRLHQLGQHFTQLRSLGWKIKPAKQVVSAPAIVPPGIAVQVLSTAKVRWKLKDSSPATPIQDLQVHKAGDGLYRGKTRVLEINGPIPREALEWLRRQADTLEHGTTFSMAEARKIQIPEDPSAAVLALSALLASESQERKNVAEFRRLQDEIDVLVKRAYALRGGKCRRQIAPVSRLRPLSTFV</sequence>
<name>A0ABV6AWY6_9DEIO</name>
<protein>
    <submittedName>
        <fullName evidence="1">Uncharacterized protein</fullName>
    </submittedName>
</protein>
<reference evidence="1 2" key="1">
    <citation type="submission" date="2024-09" db="EMBL/GenBank/DDBJ databases">
        <authorList>
            <person name="Sun Q."/>
            <person name="Mori K."/>
        </authorList>
    </citation>
    <scope>NUCLEOTIDE SEQUENCE [LARGE SCALE GENOMIC DNA]</scope>
    <source>
        <strain evidence="1 2">JCM 13503</strain>
    </source>
</reference>
<accession>A0ABV6AWY6</accession>
<dbReference type="Proteomes" id="UP001589733">
    <property type="component" value="Unassembled WGS sequence"/>
</dbReference>
<dbReference type="RefSeq" id="WP_380008123.1">
    <property type="nucleotide sequence ID" value="NZ_JBHLYR010000028.1"/>
</dbReference>
<feature type="non-terminal residue" evidence="1">
    <location>
        <position position="1"/>
    </location>
</feature>